<feature type="transmembrane region" description="Helical" evidence="2">
    <location>
        <begin position="12"/>
        <end position="36"/>
    </location>
</feature>
<evidence type="ECO:0000313" key="4">
    <source>
        <dbReference type="Proteomes" id="UP001597073"/>
    </source>
</evidence>
<keyword evidence="2" id="KW-0812">Transmembrane</keyword>
<accession>A0ABW2ZI57</accession>
<organism evidence="3 4">
    <name type="scientific">Mucilaginibacter lutimaris</name>
    <dbReference type="NCBI Taxonomy" id="931629"/>
    <lineage>
        <taxon>Bacteria</taxon>
        <taxon>Pseudomonadati</taxon>
        <taxon>Bacteroidota</taxon>
        <taxon>Sphingobacteriia</taxon>
        <taxon>Sphingobacteriales</taxon>
        <taxon>Sphingobacteriaceae</taxon>
        <taxon>Mucilaginibacter</taxon>
    </lineage>
</organism>
<keyword evidence="2" id="KW-1133">Transmembrane helix</keyword>
<keyword evidence="2" id="KW-0472">Membrane</keyword>
<comment type="caution">
    <text evidence="3">The sequence shown here is derived from an EMBL/GenBank/DDBJ whole genome shotgun (WGS) entry which is preliminary data.</text>
</comment>
<proteinExistence type="predicted"/>
<dbReference type="EMBL" id="JBHTIA010000009">
    <property type="protein sequence ID" value="MFD0765899.1"/>
    <property type="molecule type" value="Genomic_DNA"/>
</dbReference>
<reference evidence="4" key="1">
    <citation type="journal article" date="2019" name="Int. J. Syst. Evol. Microbiol.">
        <title>The Global Catalogue of Microorganisms (GCM) 10K type strain sequencing project: providing services to taxonomists for standard genome sequencing and annotation.</title>
        <authorList>
            <consortium name="The Broad Institute Genomics Platform"/>
            <consortium name="The Broad Institute Genome Sequencing Center for Infectious Disease"/>
            <person name="Wu L."/>
            <person name="Ma J."/>
        </authorList>
    </citation>
    <scope>NUCLEOTIDE SEQUENCE [LARGE SCALE GENOMIC DNA]</scope>
    <source>
        <strain evidence="4">CCUG 60742</strain>
    </source>
</reference>
<dbReference type="Proteomes" id="UP001597073">
    <property type="component" value="Unassembled WGS sequence"/>
</dbReference>
<evidence type="ECO:0008006" key="5">
    <source>
        <dbReference type="Google" id="ProtNLM"/>
    </source>
</evidence>
<evidence type="ECO:0000313" key="3">
    <source>
        <dbReference type="EMBL" id="MFD0765899.1"/>
    </source>
</evidence>
<feature type="region of interest" description="Disordered" evidence="1">
    <location>
        <begin position="49"/>
        <end position="85"/>
    </location>
</feature>
<evidence type="ECO:0000256" key="2">
    <source>
        <dbReference type="SAM" id="Phobius"/>
    </source>
</evidence>
<sequence length="85" mass="10131">MRHFFSNALHFFVIFIMVIFVIGAILAITGNFDHWTERYRLKRRRRRLLRKKNREGGANTNNTPYHSTNADKETTAYRDNSLKTN</sequence>
<keyword evidence="4" id="KW-1185">Reference proteome</keyword>
<name>A0ABW2ZI57_9SPHI</name>
<dbReference type="RefSeq" id="WP_377143315.1">
    <property type="nucleotide sequence ID" value="NZ_JBHTIA010000009.1"/>
</dbReference>
<protein>
    <recommendedName>
        <fullName evidence="5">LapA family protein</fullName>
    </recommendedName>
</protein>
<feature type="compositionally biased region" description="Polar residues" evidence="1">
    <location>
        <begin position="58"/>
        <end position="68"/>
    </location>
</feature>
<gene>
    <name evidence="3" type="ORF">ACFQZI_13640</name>
</gene>
<evidence type="ECO:0000256" key="1">
    <source>
        <dbReference type="SAM" id="MobiDB-lite"/>
    </source>
</evidence>